<evidence type="ECO:0000313" key="3">
    <source>
        <dbReference type="EMBL" id="HGY10321.1"/>
    </source>
</evidence>
<dbReference type="InterPro" id="IPR007069">
    <property type="entry name" value="Transposase_32"/>
</dbReference>
<feature type="domain" description="Transposase IS801/IS1294" evidence="1">
    <location>
        <begin position="151"/>
        <end position="328"/>
    </location>
</feature>
<gene>
    <name evidence="3" type="ORF">ENK37_09795</name>
</gene>
<evidence type="ECO:0000259" key="2">
    <source>
        <dbReference type="Pfam" id="PF14319"/>
    </source>
</evidence>
<dbReference type="Proteomes" id="UP000885759">
    <property type="component" value="Unassembled WGS sequence"/>
</dbReference>
<sequence length="347" mass="38643">MGLPPRPCRGGPAAASSTVIDALRRHLDACVERHGLDPARLHVLRRILSCRTEAAGVHLCVCAECGWRGLAHNSCRDRHCPQCQGRQTDAWLQGCLTRMLPIPHFQVVFTLPAELRPIARANQKAVYGLLFTVGASVLQDLGEQRMQARLGMTGVLHTWTTELAYHPHVHFLVAAGGLAMDDSRWVPSRSDYLFPHRILGAMFRGRFLNALIDAVDSGLIELPGDDPVAAAKDLRSTLRKLSKRHSRWVVHVEPPKGRRVDSVVKYLARYVKRVAISDARIVEVTDDEVTFKSRSGIVRLDGAEFVRRFALHILPSGFHKVRHYGLYAPANIHTRLPKARELCPGDG</sequence>
<dbReference type="GO" id="GO:0003677">
    <property type="term" value="F:DNA binding"/>
    <property type="evidence" value="ECO:0007669"/>
    <property type="project" value="InterPro"/>
</dbReference>
<dbReference type="GO" id="GO:0006313">
    <property type="term" value="P:DNA transposition"/>
    <property type="evidence" value="ECO:0007669"/>
    <property type="project" value="InterPro"/>
</dbReference>
<proteinExistence type="predicted"/>
<name>A0A7C4ZIX6_9DEIN</name>
<dbReference type="GO" id="GO:0004803">
    <property type="term" value="F:transposase activity"/>
    <property type="evidence" value="ECO:0007669"/>
    <property type="project" value="InterPro"/>
</dbReference>
<dbReference type="PANTHER" id="PTHR37023:SF1">
    <property type="entry name" value="ISSOD25 TRANSPOSASE TNPA_ISSOD25"/>
    <property type="match status" value="1"/>
</dbReference>
<feature type="domain" description="Transposase zinc-binding" evidence="2">
    <location>
        <begin position="23"/>
        <end position="111"/>
    </location>
</feature>
<evidence type="ECO:0000259" key="1">
    <source>
        <dbReference type="Pfam" id="PF04986"/>
    </source>
</evidence>
<feature type="non-terminal residue" evidence="3">
    <location>
        <position position="347"/>
    </location>
</feature>
<reference evidence="3" key="1">
    <citation type="journal article" date="2020" name="mSystems">
        <title>Genome- and Community-Level Interaction Insights into Carbon Utilization and Element Cycling Functions of Hydrothermarchaeota in Hydrothermal Sediment.</title>
        <authorList>
            <person name="Zhou Z."/>
            <person name="Liu Y."/>
            <person name="Xu W."/>
            <person name="Pan J."/>
            <person name="Luo Z.H."/>
            <person name="Li M."/>
        </authorList>
    </citation>
    <scope>NUCLEOTIDE SEQUENCE [LARGE SCALE GENOMIC DNA]</scope>
    <source>
        <strain evidence="3">HyVt-570</strain>
    </source>
</reference>
<dbReference type="EMBL" id="DRPZ01000247">
    <property type="protein sequence ID" value="HGY10321.1"/>
    <property type="molecule type" value="Genomic_DNA"/>
</dbReference>
<dbReference type="AlphaFoldDB" id="A0A7C4ZIX6"/>
<dbReference type="Pfam" id="PF04986">
    <property type="entry name" value="Y2_Tnp"/>
    <property type="match status" value="1"/>
</dbReference>
<protein>
    <submittedName>
        <fullName evidence="3">Transposase</fullName>
    </submittedName>
</protein>
<dbReference type="PANTHER" id="PTHR37023">
    <property type="entry name" value="TRANSPOSASE"/>
    <property type="match status" value="1"/>
</dbReference>
<organism evidence="3">
    <name type="scientific">Oceanithermus profundus</name>
    <dbReference type="NCBI Taxonomy" id="187137"/>
    <lineage>
        <taxon>Bacteria</taxon>
        <taxon>Thermotogati</taxon>
        <taxon>Deinococcota</taxon>
        <taxon>Deinococci</taxon>
        <taxon>Thermales</taxon>
        <taxon>Thermaceae</taxon>
        <taxon>Oceanithermus</taxon>
    </lineage>
</organism>
<accession>A0A7C4ZIX6</accession>
<dbReference type="InterPro" id="IPR026889">
    <property type="entry name" value="Zn_Tnp"/>
</dbReference>
<dbReference type="Pfam" id="PF14319">
    <property type="entry name" value="Zn_Tnp_IS91"/>
    <property type="match status" value="1"/>
</dbReference>
<comment type="caution">
    <text evidence="3">The sequence shown here is derived from an EMBL/GenBank/DDBJ whole genome shotgun (WGS) entry which is preliminary data.</text>
</comment>